<dbReference type="EMBL" id="CYYW01000036">
    <property type="protein sequence ID" value="CUO70035.1"/>
    <property type="molecule type" value="Genomic_DNA"/>
</dbReference>
<feature type="transmembrane region" description="Helical" evidence="1">
    <location>
        <begin position="147"/>
        <end position="164"/>
    </location>
</feature>
<feature type="transmembrane region" description="Helical" evidence="1">
    <location>
        <begin position="184"/>
        <end position="206"/>
    </location>
</feature>
<feature type="transmembrane region" description="Helical" evidence="1">
    <location>
        <begin position="37"/>
        <end position="57"/>
    </location>
</feature>
<dbReference type="EMBL" id="WKQV01000026">
    <property type="protein sequence ID" value="MSD27912.1"/>
    <property type="molecule type" value="Genomic_DNA"/>
</dbReference>
<keyword evidence="1" id="KW-0472">Membrane</keyword>
<keyword evidence="1" id="KW-0812">Transmembrane</keyword>
<reference evidence="6 7" key="2">
    <citation type="journal article" date="2019" name="Nat. Med.">
        <title>A library of human gut bacterial isolates paired with longitudinal multiomics data enables mechanistic microbiome research.</title>
        <authorList>
            <person name="Poyet M."/>
            <person name="Groussin M."/>
            <person name="Gibbons S.M."/>
            <person name="Avila-Pacheco J."/>
            <person name="Jiang X."/>
            <person name="Kearney S.M."/>
            <person name="Perrotta A.R."/>
            <person name="Berdy B."/>
            <person name="Zhao S."/>
            <person name="Lieberman T.D."/>
            <person name="Swanson P.K."/>
            <person name="Smith M."/>
            <person name="Roesemann S."/>
            <person name="Alexander J.E."/>
            <person name="Rich S.A."/>
            <person name="Livny J."/>
            <person name="Vlamakis H."/>
            <person name="Clish C."/>
            <person name="Bullock K."/>
            <person name="Deik A."/>
            <person name="Scott J."/>
            <person name="Pierce K.A."/>
            <person name="Xavier R.J."/>
            <person name="Alm E.J."/>
        </authorList>
    </citation>
    <scope>NUCLEOTIDE SEQUENCE [LARGE SCALE GENOMIC DNA]</scope>
    <source>
        <strain evidence="3 7">BIOML-A11</strain>
        <strain evidence="4 6">BIOML-A5</strain>
    </source>
</reference>
<sequence>MKGLFVKDLKLMMLQKNFLLLILAIVIGMMIFTDDVIFPLGFLSFIVSLFTVSTISYDDFDNGNAFLFTLPITRNHYVSEKYFLGLLLGCMAWVLATVLGIITTVLKDTLPITDLVQSSLMILPIMIVVQAIMLPFQLKFGGDKGRIAMIGAFGGLAVITLVIVKGAEAIFNIDLVSLLDNMPTVSMGVLIAIAIIIALLMLLVSMKISLSIMNKKEF</sequence>
<feature type="transmembrane region" description="Helical" evidence="1">
    <location>
        <begin position="82"/>
        <end position="103"/>
    </location>
</feature>
<proteinExistence type="predicted"/>
<keyword evidence="1" id="KW-1133">Transmembrane helix</keyword>
<evidence type="ECO:0000313" key="3">
    <source>
        <dbReference type="EMBL" id="MSC59888.1"/>
    </source>
</evidence>
<accession>A0A174HAY9</accession>
<organism evidence="2 5">
    <name type="scientific">Agathobacter rectalis</name>
    <dbReference type="NCBI Taxonomy" id="39491"/>
    <lineage>
        <taxon>Bacteria</taxon>
        <taxon>Bacillati</taxon>
        <taxon>Bacillota</taxon>
        <taxon>Clostridia</taxon>
        <taxon>Lachnospirales</taxon>
        <taxon>Lachnospiraceae</taxon>
        <taxon>Agathobacter</taxon>
    </lineage>
</organism>
<dbReference type="Pfam" id="PF13346">
    <property type="entry name" value="ABC2_membrane_5"/>
    <property type="match status" value="1"/>
</dbReference>
<evidence type="ECO:0000313" key="4">
    <source>
        <dbReference type="EMBL" id="MSD27912.1"/>
    </source>
</evidence>
<dbReference type="Proteomes" id="UP000465607">
    <property type="component" value="Unassembled WGS sequence"/>
</dbReference>
<feature type="transmembrane region" description="Helical" evidence="1">
    <location>
        <begin position="115"/>
        <end position="135"/>
    </location>
</feature>
<dbReference type="InterPro" id="IPR025699">
    <property type="entry name" value="ABC2_memb-like"/>
</dbReference>
<dbReference type="AlphaFoldDB" id="A0A174HAY9"/>
<evidence type="ECO:0000256" key="1">
    <source>
        <dbReference type="SAM" id="Phobius"/>
    </source>
</evidence>
<dbReference type="Proteomes" id="UP000479563">
    <property type="component" value="Unassembled WGS sequence"/>
</dbReference>
<evidence type="ECO:0000313" key="7">
    <source>
        <dbReference type="Proteomes" id="UP000479563"/>
    </source>
</evidence>
<evidence type="ECO:0000313" key="6">
    <source>
        <dbReference type="Proteomes" id="UP000465607"/>
    </source>
</evidence>
<evidence type="ECO:0000313" key="5">
    <source>
        <dbReference type="Proteomes" id="UP000095384"/>
    </source>
</evidence>
<dbReference type="Proteomes" id="UP000095384">
    <property type="component" value="Unassembled WGS sequence"/>
</dbReference>
<dbReference type="RefSeq" id="WP_009320123.1">
    <property type="nucleotide sequence ID" value="NZ_CYYW01000036.1"/>
</dbReference>
<feature type="transmembrane region" description="Helical" evidence="1">
    <location>
        <begin position="12"/>
        <end position="31"/>
    </location>
</feature>
<reference evidence="2 5" key="1">
    <citation type="submission" date="2015-09" db="EMBL/GenBank/DDBJ databases">
        <authorList>
            <consortium name="Pathogen Informatics"/>
        </authorList>
    </citation>
    <scope>NUCLEOTIDE SEQUENCE [LARGE SCALE GENOMIC DNA]</scope>
    <source>
        <strain evidence="2 5">2789STDY5608860</strain>
    </source>
</reference>
<protein>
    <submittedName>
        <fullName evidence="3">ABC-2 transporter permease</fullName>
    </submittedName>
</protein>
<dbReference type="EMBL" id="WKQP01000008">
    <property type="protein sequence ID" value="MSC59888.1"/>
    <property type="molecule type" value="Genomic_DNA"/>
</dbReference>
<gene>
    <name evidence="2" type="ORF">ERS852417_02896</name>
    <name evidence="3" type="ORF">GKE07_06660</name>
    <name evidence="4" type="ORF">GKE44_12320</name>
</gene>
<evidence type="ECO:0000313" key="2">
    <source>
        <dbReference type="EMBL" id="CUO70035.1"/>
    </source>
</evidence>
<name>A0A174HAY9_9FIRM</name>